<evidence type="ECO:0000313" key="4">
    <source>
        <dbReference type="EMBL" id="MUN37800.1"/>
    </source>
</evidence>
<dbReference type="Pfam" id="PF00440">
    <property type="entry name" value="TetR_N"/>
    <property type="match status" value="1"/>
</dbReference>
<keyword evidence="1 2" id="KW-0238">DNA-binding</keyword>
<name>A0A7K1L037_9ACTN</name>
<accession>A0A7K1L037</accession>
<evidence type="ECO:0000256" key="1">
    <source>
        <dbReference type="ARBA" id="ARBA00023125"/>
    </source>
</evidence>
<dbReference type="PROSITE" id="PS50977">
    <property type="entry name" value="HTH_TETR_2"/>
    <property type="match status" value="1"/>
</dbReference>
<dbReference type="InterPro" id="IPR041483">
    <property type="entry name" value="TetR_C_34"/>
</dbReference>
<keyword evidence="5" id="KW-1185">Reference proteome</keyword>
<evidence type="ECO:0000256" key="2">
    <source>
        <dbReference type="PROSITE-ProRule" id="PRU00335"/>
    </source>
</evidence>
<dbReference type="Gene3D" id="1.10.357.10">
    <property type="entry name" value="Tetracycline Repressor, domain 2"/>
    <property type="match status" value="1"/>
</dbReference>
<dbReference type="SUPFAM" id="SSF46689">
    <property type="entry name" value="Homeodomain-like"/>
    <property type="match status" value="1"/>
</dbReference>
<dbReference type="InterPro" id="IPR009057">
    <property type="entry name" value="Homeodomain-like_sf"/>
</dbReference>
<proteinExistence type="predicted"/>
<dbReference type="GO" id="GO:0003677">
    <property type="term" value="F:DNA binding"/>
    <property type="evidence" value="ECO:0007669"/>
    <property type="project" value="UniProtKB-UniRule"/>
</dbReference>
<evidence type="ECO:0000259" key="3">
    <source>
        <dbReference type="PROSITE" id="PS50977"/>
    </source>
</evidence>
<sequence length="229" mass="24536">MATFQRARTQEQREVRRRSILATAAAMLGEMPVSAVSLNELSRRVGLAKSNVLRYFESREAILLDLLAAQTRDLLAELDDRLPARMDRPGAAGTRAEALASGLATSFASHEMLCELLGAQAGILERNISTEAAVRCRRETREVLADLAALSRRVLPELGDRQATEAAAMTLVLVAALWTHTRPAPAVRAACDADPSLAVLVPSFTAALERSLTVFFTGLLSDPSAALGG</sequence>
<dbReference type="Pfam" id="PF17929">
    <property type="entry name" value="TetR_C_34"/>
    <property type="match status" value="1"/>
</dbReference>
<feature type="domain" description="HTH tetR-type" evidence="3">
    <location>
        <begin position="14"/>
        <end position="74"/>
    </location>
</feature>
<evidence type="ECO:0000313" key="5">
    <source>
        <dbReference type="Proteomes" id="UP000432015"/>
    </source>
</evidence>
<dbReference type="RefSeq" id="WP_156216870.1">
    <property type="nucleotide sequence ID" value="NZ_WOFH01000004.1"/>
</dbReference>
<comment type="caution">
    <text evidence="4">The sequence shown here is derived from an EMBL/GenBank/DDBJ whole genome shotgun (WGS) entry which is preliminary data.</text>
</comment>
<dbReference type="AlphaFoldDB" id="A0A7K1L037"/>
<feature type="DNA-binding region" description="H-T-H motif" evidence="2">
    <location>
        <begin position="37"/>
        <end position="56"/>
    </location>
</feature>
<reference evidence="4 5" key="1">
    <citation type="submission" date="2019-11" db="EMBL/GenBank/DDBJ databases">
        <authorList>
            <person name="Cao P."/>
        </authorList>
    </citation>
    <scope>NUCLEOTIDE SEQUENCE [LARGE SCALE GENOMIC DNA]</scope>
    <source>
        <strain evidence="4 5">NEAU-AAG5</strain>
    </source>
</reference>
<organism evidence="4 5">
    <name type="scientific">Actinomadura litoris</name>
    <dbReference type="NCBI Taxonomy" id="2678616"/>
    <lineage>
        <taxon>Bacteria</taxon>
        <taxon>Bacillati</taxon>
        <taxon>Actinomycetota</taxon>
        <taxon>Actinomycetes</taxon>
        <taxon>Streptosporangiales</taxon>
        <taxon>Thermomonosporaceae</taxon>
        <taxon>Actinomadura</taxon>
    </lineage>
</organism>
<dbReference type="InterPro" id="IPR001647">
    <property type="entry name" value="HTH_TetR"/>
</dbReference>
<protein>
    <submittedName>
        <fullName evidence="4">TetR family transcriptional regulator</fullName>
    </submittedName>
</protein>
<gene>
    <name evidence="4" type="ORF">GNZ18_14445</name>
</gene>
<dbReference type="Proteomes" id="UP000432015">
    <property type="component" value="Unassembled WGS sequence"/>
</dbReference>
<dbReference type="EMBL" id="WOFH01000004">
    <property type="protein sequence ID" value="MUN37800.1"/>
    <property type="molecule type" value="Genomic_DNA"/>
</dbReference>